<organism evidence="2 3">
    <name type="scientific">Candidatus Nanosynbacter lyticus</name>
    <dbReference type="NCBI Taxonomy" id="2093824"/>
    <lineage>
        <taxon>Bacteria</taxon>
        <taxon>Candidatus Saccharimonadota</taxon>
        <taxon>Candidatus Saccharimonadia</taxon>
        <taxon>Candidatus Nanosynbacterales</taxon>
        <taxon>Candidatus Nanosynbacteraceae</taxon>
        <taxon>Candidatus Nanosynbacter</taxon>
    </lineage>
</organism>
<dbReference type="AlphaFoldDB" id="A0A6S4GPU1"/>
<dbReference type="EMBL" id="CP007496">
    <property type="protein sequence ID" value="AJA06326.1"/>
    <property type="molecule type" value="Genomic_DNA"/>
</dbReference>
<name>A0A6S4GPU1_9BACT</name>
<evidence type="ECO:0000313" key="2">
    <source>
        <dbReference type="EMBL" id="AJA06326.1"/>
    </source>
</evidence>
<protein>
    <submittedName>
        <fullName evidence="2">Uncharacterized protein</fullName>
    </submittedName>
</protein>
<keyword evidence="3" id="KW-1185">Reference proteome</keyword>
<keyword evidence="1" id="KW-0472">Membrane</keyword>
<evidence type="ECO:0000313" key="3">
    <source>
        <dbReference type="Proteomes" id="UP000030902"/>
    </source>
</evidence>
<sequence>MLYQFSFGALFFGILIMTAGGLVVIFHQKLADNLGGGISSYERFKFWGLITCGVGFAIMLSLHTIPLNWLLNSLFGGGL</sequence>
<feature type="transmembrane region" description="Helical" evidence="1">
    <location>
        <begin position="6"/>
        <end position="26"/>
    </location>
</feature>
<proteinExistence type="predicted"/>
<gene>
    <name evidence="2" type="ORF">TM7x_00630</name>
</gene>
<accession>A0A6S4GPU1</accession>
<keyword evidence="1" id="KW-0812">Transmembrane</keyword>
<dbReference type="Proteomes" id="UP000030902">
    <property type="component" value="Chromosome"/>
</dbReference>
<dbReference type="RefSeq" id="WP_039326884.1">
    <property type="nucleotide sequence ID" value="NZ_CP007496.1"/>
</dbReference>
<feature type="transmembrane region" description="Helical" evidence="1">
    <location>
        <begin position="46"/>
        <end position="65"/>
    </location>
</feature>
<evidence type="ECO:0000256" key="1">
    <source>
        <dbReference type="SAM" id="Phobius"/>
    </source>
</evidence>
<reference evidence="2 3" key="1">
    <citation type="journal article" date="2015" name="Proc. Natl. Acad. Sci. U.S.A.">
        <title>Cultivation of a human-associated TM7 phylotype reveals a reduced genome and epibiotic parasitic lifestyle.</title>
        <authorList>
            <person name="He X."/>
            <person name="McLean J.S."/>
            <person name="Edlund A."/>
            <person name="Yooseph S."/>
            <person name="Hall A.P."/>
            <person name="Liu S.Y."/>
            <person name="Dorrestein P.C."/>
            <person name="Esquenazi E."/>
            <person name="Hunter R.C."/>
            <person name="Cheng G."/>
            <person name="Nelson K.E."/>
            <person name="Lux R."/>
            <person name="Shi W."/>
        </authorList>
    </citation>
    <scope>NUCLEOTIDE SEQUENCE [LARGE SCALE GENOMIC DNA]</scope>
    <source>
        <strain evidence="2 3">TM7x</strain>
    </source>
</reference>
<keyword evidence="1" id="KW-1133">Transmembrane helix</keyword>
<dbReference type="KEGG" id="sox:TM7x_00630"/>